<feature type="compositionally biased region" description="Basic residues" evidence="1">
    <location>
        <begin position="1"/>
        <end position="23"/>
    </location>
</feature>
<feature type="region of interest" description="Disordered" evidence="1">
    <location>
        <begin position="1"/>
        <end position="24"/>
    </location>
</feature>
<feature type="domain" description="F-box" evidence="2">
    <location>
        <begin position="33"/>
        <end position="68"/>
    </location>
</feature>
<keyword evidence="4" id="KW-1185">Reference proteome</keyword>
<evidence type="ECO:0000313" key="3">
    <source>
        <dbReference type="EMBL" id="KAK1594090.1"/>
    </source>
</evidence>
<dbReference type="Pfam" id="PF12937">
    <property type="entry name" value="F-box-like"/>
    <property type="match status" value="1"/>
</dbReference>
<sequence length="154" mass="17744">MAPRRRQRKSTAPPRTRRRKRKSAYSALAAPRTLPVDLLLEIAARSDATTLVRCAAACRLLRRRIFADTFMNQQATAVIPVWPLVRYHVNRPFAPDASFVDEHLAPLVSRHAADLLRQYHPLSSCRTRSLVMIYHRRDLKMSNSSWHCFGYAYA</sequence>
<evidence type="ECO:0000313" key="4">
    <source>
        <dbReference type="Proteomes" id="UP001231189"/>
    </source>
</evidence>
<evidence type="ECO:0000259" key="2">
    <source>
        <dbReference type="Pfam" id="PF12937"/>
    </source>
</evidence>
<comment type="caution">
    <text evidence="3">The sequence shown here is derived from an EMBL/GenBank/DDBJ whole genome shotgun (WGS) entry which is preliminary data.</text>
</comment>
<reference evidence="3" key="1">
    <citation type="submission" date="2023-07" db="EMBL/GenBank/DDBJ databases">
        <title>A chromosome-level genome assembly of Lolium multiflorum.</title>
        <authorList>
            <person name="Chen Y."/>
            <person name="Copetti D."/>
            <person name="Kolliker R."/>
            <person name="Studer B."/>
        </authorList>
    </citation>
    <scope>NUCLEOTIDE SEQUENCE</scope>
    <source>
        <strain evidence="3">02402/16</strain>
        <tissue evidence="3">Leaf</tissue>
    </source>
</reference>
<evidence type="ECO:0000256" key="1">
    <source>
        <dbReference type="SAM" id="MobiDB-lite"/>
    </source>
</evidence>
<organism evidence="3 4">
    <name type="scientific">Lolium multiflorum</name>
    <name type="common">Italian ryegrass</name>
    <name type="synonym">Lolium perenne subsp. multiflorum</name>
    <dbReference type="NCBI Taxonomy" id="4521"/>
    <lineage>
        <taxon>Eukaryota</taxon>
        <taxon>Viridiplantae</taxon>
        <taxon>Streptophyta</taxon>
        <taxon>Embryophyta</taxon>
        <taxon>Tracheophyta</taxon>
        <taxon>Spermatophyta</taxon>
        <taxon>Magnoliopsida</taxon>
        <taxon>Liliopsida</taxon>
        <taxon>Poales</taxon>
        <taxon>Poaceae</taxon>
        <taxon>BOP clade</taxon>
        <taxon>Pooideae</taxon>
        <taxon>Poodae</taxon>
        <taxon>Poeae</taxon>
        <taxon>Poeae Chloroplast Group 2 (Poeae type)</taxon>
        <taxon>Loliodinae</taxon>
        <taxon>Loliinae</taxon>
        <taxon>Lolium</taxon>
    </lineage>
</organism>
<dbReference type="AlphaFoldDB" id="A0AAD8Q1D8"/>
<dbReference type="CDD" id="cd09917">
    <property type="entry name" value="F-box_SF"/>
    <property type="match status" value="1"/>
</dbReference>
<dbReference type="InterPro" id="IPR001810">
    <property type="entry name" value="F-box_dom"/>
</dbReference>
<proteinExistence type="predicted"/>
<dbReference type="InterPro" id="IPR036047">
    <property type="entry name" value="F-box-like_dom_sf"/>
</dbReference>
<accession>A0AAD8Q1D8</accession>
<dbReference type="SUPFAM" id="SSF81383">
    <property type="entry name" value="F-box domain"/>
    <property type="match status" value="1"/>
</dbReference>
<gene>
    <name evidence="3" type="ORF">QYE76_016710</name>
</gene>
<protein>
    <recommendedName>
        <fullName evidence="2">F-box domain-containing protein</fullName>
    </recommendedName>
</protein>
<dbReference type="EMBL" id="JAUUTY010000708">
    <property type="protein sequence ID" value="KAK1594090.1"/>
    <property type="molecule type" value="Genomic_DNA"/>
</dbReference>
<name>A0AAD8Q1D8_LOLMU</name>
<dbReference type="Proteomes" id="UP001231189">
    <property type="component" value="Unassembled WGS sequence"/>
</dbReference>